<dbReference type="SUPFAM" id="SSF54593">
    <property type="entry name" value="Glyoxalase/Bleomycin resistance protein/Dihydroxybiphenyl dioxygenase"/>
    <property type="match status" value="1"/>
</dbReference>
<evidence type="ECO:0008006" key="3">
    <source>
        <dbReference type="Google" id="ProtNLM"/>
    </source>
</evidence>
<dbReference type="OrthoDB" id="3743674at2"/>
<keyword evidence="2" id="KW-1185">Reference proteome</keyword>
<proteinExistence type="predicted"/>
<comment type="caution">
    <text evidence="1">The sequence shown here is derived from an EMBL/GenBank/DDBJ whole genome shotgun (WGS) entry which is preliminary data.</text>
</comment>
<gene>
    <name evidence="1" type="ORF">DX116_03970</name>
</gene>
<dbReference type="RefSeq" id="WP_119702881.1">
    <property type="nucleotide sequence ID" value="NZ_JBHSOI010000001.1"/>
</dbReference>
<evidence type="ECO:0000313" key="1">
    <source>
        <dbReference type="EMBL" id="REK72768.1"/>
    </source>
</evidence>
<sequence length="238" mass="25614">MKHGTFPIIRQVIIGAGDMEKAGQQMREAFGLARGFADPLLEGINMDDETFRVGGESHLELVGALTPEAPIAKWCEKVGGGGGYGLAIQVPALGPFMERAESIGARTIEDIVVYDRRIVQLHPGDLGILVELDEIPEAEQWFWDDVEADVSENPVIDDVLAVEISNPDPSALAQKWSTLFDVPVETVDGVLQVSIGARTARFVEGDVKMMTGCEVQVAEGVLPDAREVTVSGVAFTLV</sequence>
<dbReference type="Proteomes" id="UP000265581">
    <property type="component" value="Unassembled WGS sequence"/>
</dbReference>
<protein>
    <recommendedName>
        <fullName evidence="3">Glyoxalase-like domain-containing protein</fullName>
    </recommendedName>
</protein>
<dbReference type="AlphaFoldDB" id="A0A371PB55"/>
<evidence type="ECO:0000313" key="2">
    <source>
        <dbReference type="Proteomes" id="UP000265581"/>
    </source>
</evidence>
<dbReference type="InterPro" id="IPR029068">
    <property type="entry name" value="Glyas_Bleomycin-R_OHBP_Dase"/>
</dbReference>
<dbReference type="EMBL" id="QUBR01000001">
    <property type="protein sequence ID" value="REK72768.1"/>
    <property type="molecule type" value="Genomic_DNA"/>
</dbReference>
<reference evidence="1 2" key="1">
    <citation type="submission" date="2018-08" db="EMBL/GenBank/DDBJ databases">
        <title>Aeromicrobium sp. M2KJ-4, whole genome shotgun sequence.</title>
        <authorList>
            <person name="Tuo L."/>
        </authorList>
    </citation>
    <scope>NUCLEOTIDE SEQUENCE [LARGE SCALE GENOMIC DNA]</scope>
    <source>
        <strain evidence="1 2">M2KJ-4</strain>
    </source>
</reference>
<name>A0A371PB55_9ACTN</name>
<dbReference type="Gene3D" id="3.10.180.10">
    <property type="entry name" value="2,3-Dihydroxybiphenyl 1,2-Dioxygenase, domain 1"/>
    <property type="match status" value="1"/>
</dbReference>
<organism evidence="1 2">
    <name type="scientific">Aeromicrobium endophyticum</name>
    <dbReference type="NCBI Taxonomy" id="2292704"/>
    <lineage>
        <taxon>Bacteria</taxon>
        <taxon>Bacillati</taxon>
        <taxon>Actinomycetota</taxon>
        <taxon>Actinomycetes</taxon>
        <taxon>Propionibacteriales</taxon>
        <taxon>Nocardioidaceae</taxon>
        <taxon>Aeromicrobium</taxon>
    </lineage>
</organism>
<accession>A0A371PB55</accession>